<dbReference type="SMART" id="SM00209">
    <property type="entry name" value="TSP1"/>
    <property type="match status" value="7"/>
</dbReference>
<dbReference type="FunFam" id="2.60.40.10:FF:000032">
    <property type="entry name" value="palladin isoform X1"/>
    <property type="match status" value="1"/>
</dbReference>
<evidence type="ECO:0000256" key="11">
    <source>
        <dbReference type="PIRSR" id="PIRSR613273-3"/>
    </source>
</evidence>
<feature type="chain" id="PRO_5040250903" description="Papilin" evidence="13">
    <location>
        <begin position="26"/>
        <end position="2691"/>
    </location>
</feature>
<evidence type="ECO:0000259" key="16">
    <source>
        <dbReference type="SMART" id="SM00408"/>
    </source>
</evidence>
<dbReference type="SMART" id="SM00217">
    <property type="entry name" value="WAP"/>
    <property type="match status" value="1"/>
</dbReference>
<dbReference type="Pfam" id="PF19236">
    <property type="entry name" value="ADAMTS_CR_3"/>
    <property type="match status" value="1"/>
</dbReference>
<evidence type="ECO:0000313" key="19">
    <source>
        <dbReference type="Proteomes" id="UP001154078"/>
    </source>
</evidence>
<dbReference type="SUPFAM" id="SSF48726">
    <property type="entry name" value="Immunoglobulin"/>
    <property type="match status" value="3"/>
</dbReference>
<feature type="domain" description="Immunoglobulin subtype 2" evidence="16">
    <location>
        <begin position="2408"/>
        <end position="2473"/>
    </location>
</feature>
<feature type="region of interest" description="Disordered" evidence="12">
    <location>
        <begin position="925"/>
        <end position="950"/>
    </location>
</feature>
<feature type="domain" description="Immunoglobulin subtype 2" evidence="16">
    <location>
        <begin position="2310"/>
        <end position="2375"/>
    </location>
</feature>
<evidence type="ECO:0000256" key="6">
    <source>
        <dbReference type="ARBA" id="ARBA00022737"/>
    </source>
</evidence>
<dbReference type="InterPro" id="IPR013273">
    <property type="entry name" value="ADAMTS/ADAMTS-like"/>
</dbReference>
<dbReference type="SUPFAM" id="SSF57362">
    <property type="entry name" value="BPTI-like"/>
    <property type="match status" value="10"/>
</dbReference>
<sequence>MEFINKLNISLALLIVFTVFQSVLSKHKIRHYKDRFKRQQGAHLYLPGTYVTDGGDGPDIGPWSDWSSASSCSRTCGGGVSTQHRQCLAQRCQGPTTRHFSCNTQDCPDNNDFRSQQCAEFNRVPHEGMYYDWIPYTKGNNKCELNCQPRRERFYYRHKLQVIDGTKCDDESSNVCVQGKCQPVGCDMMLGSSMREDKCRVCGGDGSTCTTSTGLLDSKDFREGYNDILLIPRGATNIKIIEEAPSNNYLAVRNTTNHYYLNGNWRVHSPRSINFAGCKFIYSRHSKDLSAIDELYCLGPIEESLFIVLLSQEPNVGVKYEYSFPNNVAPGIESETYAWTFGEYSPCSASCGGGVQTRNVSCAGRKSLQPVEINLCQSMSEPPSSQRCNEIPCEAQWVAYPWGRCSLPCGKGGMQTRQIVCQRIVAKGLPSQVPDDDCKNLPKPSTQQSCNTDTKCARWYIEPWKPCDHLCGDGKQTRKVICYVQKEDGKRKVLADTECEQTEAKPPTEQKCNLRPCEGVDWITSEFSGCNTICGLKSETRKVQCASSDNKIYSESFCDAENKPNTTRPCNLTSSSCDFLWYASQWSECSTNCGEGVQTRTIFCGTVTANGVEKVDDSNCNQTINLKFERSCTGKLTECEAEWFSGPWSECSKSCGGGEKTQKVVCIKNNEVVDTQECKLEKILFSTIECNTHACSEDTIIPSDVTQDVDESEPEATTISSTEEYEIVEANTCEGGVWVTEEEVDVTKLSVVESKNAEHTSSVFSTDDLMLSDGTMSTDTDFLTSEIGSGDTKITNSIQEFFPTPSIKNTDDISTIKEGSGDESTITDINLSTKIYSTTDFAITENESKTNSESTNKMTDTDFTTSEANDLSSTENVTYTSTIESYSTTVDTTKTTIDGTETAKKNTEITIASTETTIDSTETTIDGTETTEDATETSNDSTETTIDSTQSTGTEITAFTDSISTESDNTETTTELSTEFTLKSTELSSSKVTEAFEEPFYKKTTAKGRSISTNTDYFSQATDISGTTDIDSKYSSTSWFESTEASTTEITGSTEVSGTTIEFTETTDVSGTTKEFTETNDVSGTTKEITDSNSFSEITESTEFIQSSTGVSELTTETSSSEYDIWSSTTKLTQPTETSWDTTSITELFTTARPRMCKRRKLGKSCKTTQFGCCLDNITPASGPFEKGCPTPKICKESKYGCCEDGVSAALGTKNMGCPKSQCKETLFGCCPDGKTPSNGNNNEDCPPKCASSNYGCCKDNITNAKGPKQKGCEPPKTPCNKSKYGCCPDNKNTAKGENFKGCDIFKDNCKESYFKCCPDGKISAQGPKYEGCELSCSNTTYGCCDDLVTPAHGNNKEGCCLSGSFGCCPDNITPAKGLNLEGCGCQYLPYGCCPDNKTPARGHANEGCGCQFTEFGCCPDMYTPSNGPDYEGCLCHTFQFGCCPDGNTTAKGPHQQGCGCQNSEYKCCSDDKSPAQGPNMEGCGCESTKYGCCLDGVNTATGDNFEGCENVPVNLQDSCALPKERGSCRNYTVKWYFDMGYGGCSRFWYGGCDGNNNRFKSKEECDGVCVVPQGTERCNLPKMAGPCEGYYPNWYYDKERKYCTQFIYGGCLGNNNRFETAEECNKLCVKDNTVDACEQTKEEGPCRGQFKRYYYDQDSKQCKEFNYGGCKGNSNNFQTLKACNQQCTKSDRKKDHCSLPRAQGNCTQKEPKWYYDTPEKRCIPFYYSGCNGNPNNFDNKDACERDCPLEIVKDTCHLPAETGECSNYTGRWYFDTKEKQCRQFYYGGCGGNKNNFENQRDCEERCAVEREPPTEVQTPNYPESEIFRTESCFLPQEIGPCKVATRRYFYDRSDGVCKGFTYGGCEGNQNNFKTAEECNEQCGSAQDLCRLPPVVGPCNGEYEQYYYEEASDSCKTFLFGGCDGNYNRFADKSSCEQRCRKKRPDEYTTREPAPAQVPAEEYAMCYEQIDTGNCTEEYNAFAFDINSQKCVVFTYTGCGGNNNRFNSEEQCLRQCGHFRGQDVCNLPKDQGPCRGYFIKYYYDKPSGSCQEFAFGGCMGNGNRFSSPEECQTICVSHQESRPNITATDVCKLPLDRGNCQDRPYNHWYFNYEKGDCIAFDGCGGNYNNFISYQSCIDYCGELIHEQHEQTSNNVDDQCIDYYNECSTMRCRYGIQAYVDENTCNRCKCHDPCEGYSCANETRCAIDLNRSEDNDGNQFVAICREENKKGTCPYYPSDDLNCDRECNDDADCSLTLKCCSTGCGSVCMEPEFAPGQLMTPWPTYTDKPNEEIVKSPTVNVTVFKPEVQGLIGDHVVLNCAVTGNPNPRITWSKDNVMIDGKQPRYRIKLDQTLQIITLHETDSGVYLCTADNAHGEKITNEIRLDVANSEPRPASVLEQDEQPNVVISLNAPTTLDCFALGFPYPDVTWWKDNSMIPLQNRDFEVRKDYSLHINNVKLHNLGVYTCQAYNGVGKAASWAVTVKARGPFYSNDPKDAQYLQYIVNPPDEPSYTYKPIIDTTSYPNYVLTPDPYLTATYPELDPNEISPTNTYYPDIQIVPVSVNTPLESVTSVTGADITIPCEVRGNPQPKVEWYKNGNALYTSNKNKILGNNTLMIYNADLSDSGEYTCEAVNSISQDSKKIYVSIESIRPDCQDNSYFANCRLIVEGKYCNHAFYSKYCCRSCTLAGYKV</sequence>
<dbReference type="Gene3D" id="2.60.40.10">
    <property type="entry name" value="Immunoglobulins"/>
    <property type="match status" value="3"/>
</dbReference>
<evidence type="ECO:0000259" key="14">
    <source>
        <dbReference type="SMART" id="SM00131"/>
    </source>
</evidence>
<feature type="domain" description="BPTI/Kunitz inhibitor" evidence="14">
    <location>
        <begin position="1888"/>
        <end position="1941"/>
    </location>
</feature>
<dbReference type="Pfam" id="PF00014">
    <property type="entry name" value="Kunitz_BPTI"/>
    <property type="match status" value="10"/>
</dbReference>
<dbReference type="CDD" id="cd00109">
    <property type="entry name" value="Kunitz-type"/>
    <property type="match status" value="8"/>
</dbReference>
<feature type="compositionally biased region" description="Polar residues" evidence="12">
    <location>
        <begin position="849"/>
        <end position="870"/>
    </location>
</feature>
<dbReference type="InterPro" id="IPR036179">
    <property type="entry name" value="Ig-like_dom_sf"/>
</dbReference>
<dbReference type="PANTHER" id="PTHR13723">
    <property type="entry name" value="ADAMTS A DISINTEGRIN AND METALLOPROTEASE WITH THROMBOSPONDIN MOTIFS PROTEASE"/>
    <property type="match status" value="1"/>
</dbReference>
<dbReference type="InterPro" id="IPR010909">
    <property type="entry name" value="PLAC"/>
</dbReference>
<keyword evidence="7" id="KW-0272">Extracellular matrix</keyword>
<dbReference type="InterPro" id="IPR013098">
    <property type="entry name" value="Ig_I-set"/>
</dbReference>
<evidence type="ECO:0000256" key="13">
    <source>
        <dbReference type="SAM" id="SignalP"/>
    </source>
</evidence>
<dbReference type="InterPro" id="IPR036383">
    <property type="entry name" value="TSP1_rpt_sf"/>
</dbReference>
<dbReference type="InterPro" id="IPR050439">
    <property type="entry name" value="ADAMTS_ADAMTS-like"/>
</dbReference>
<dbReference type="GO" id="GO:0006508">
    <property type="term" value="P:proteolysis"/>
    <property type="evidence" value="ECO:0007669"/>
    <property type="project" value="TreeGrafter"/>
</dbReference>
<dbReference type="InterPro" id="IPR020901">
    <property type="entry name" value="Prtase_inh_Kunz-CS"/>
</dbReference>
<dbReference type="InterPro" id="IPR010294">
    <property type="entry name" value="ADAMTS_spacer1"/>
</dbReference>
<feature type="domain" description="BPTI/Kunitz inhibitor" evidence="14">
    <location>
        <begin position="1755"/>
        <end position="1808"/>
    </location>
</feature>
<dbReference type="InterPro" id="IPR002223">
    <property type="entry name" value="Kunitz_BPTI"/>
</dbReference>
<proteinExistence type="predicted"/>
<dbReference type="InterPro" id="IPR008197">
    <property type="entry name" value="WAP_dom"/>
</dbReference>
<feature type="region of interest" description="Disordered" evidence="12">
    <location>
        <begin position="1067"/>
        <end position="1089"/>
    </location>
</feature>
<feature type="disulfide bond" evidence="11">
    <location>
        <begin position="87"/>
        <end position="92"/>
    </location>
</feature>
<dbReference type="PROSITE" id="PS00280">
    <property type="entry name" value="BPTI_KUNITZ_1"/>
    <property type="match status" value="4"/>
</dbReference>
<dbReference type="Gene3D" id="4.10.410.10">
    <property type="entry name" value="Pancreatic trypsin inhibitor Kunitz domain"/>
    <property type="match status" value="10"/>
</dbReference>
<name>A0A9P0AZ95_BRAAE</name>
<dbReference type="InterPro" id="IPR045371">
    <property type="entry name" value="ADAMTS_CR_3"/>
</dbReference>
<evidence type="ECO:0000256" key="5">
    <source>
        <dbReference type="ARBA" id="ARBA00022729"/>
    </source>
</evidence>
<comment type="subcellular location">
    <subcellularLocation>
        <location evidence="1">Secreted</location>
        <location evidence="1">Extracellular space</location>
        <location evidence="1">Extracellular matrix</location>
        <location evidence="1">Basement membrane</location>
    </subcellularLocation>
</comment>
<dbReference type="Gene3D" id="2.60.120.830">
    <property type="match status" value="1"/>
</dbReference>
<evidence type="ECO:0000313" key="18">
    <source>
        <dbReference type="EMBL" id="CAH0551173.1"/>
    </source>
</evidence>
<protein>
    <recommendedName>
        <fullName evidence="20">Papilin</fullName>
    </recommendedName>
</protein>
<dbReference type="InterPro" id="IPR036880">
    <property type="entry name" value="Kunitz_BPTI_sf"/>
</dbReference>
<dbReference type="Gene3D" id="2.20.100.10">
    <property type="entry name" value="Thrombospondin type-1 (TSP1) repeat"/>
    <property type="match status" value="6"/>
</dbReference>
<dbReference type="GO" id="GO:0004222">
    <property type="term" value="F:metalloendopeptidase activity"/>
    <property type="evidence" value="ECO:0007669"/>
    <property type="project" value="TreeGrafter"/>
</dbReference>
<dbReference type="SMART" id="SM00409">
    <property type="entry name" value="IG"/>
    <property type="match status" value="3"/>
</dbReference>
<keyword evidence="3" id="KW-0964">Secreted</keyword>
<gene>
    <name evidence="18" type="ORF">MELIAE_LOCUS3843</name>
</gene>
<keyword evidence="4" id="KW-0646">Protease inhibitor</keyword>
<dbReference type="FunFam" id="4.10.410.10:FF:000005">
    <property type="entry name" value="Pancreatic trypsin inhibitor"/>
    <property type="match status" value="1"/>
</dbReference>
<feature type="domain" description="Immunoglobulin" evidence="17">
    <location>
        <begin position="2304"/>
        <end position="2387"/>
    </location>
</feature>
<feature type="domain" description="BPTI/Kunitz inhibitor" evidence="14">
    <location>
        <begin position="1831"/>
        <end position="1884"/>
    </location>
</feature>
<evidence type="ECO:0000259" key="17">
    <source>
        <dbReference type="SMART" id="SM00409"/>
    </source>
</evidence>
<dbReference type="EMBL" id="OV121133">
    <property type="protein sequence ID" value="CAH0551173.1"/>
    <property type="molecule type" value="Genomic_DNA"/>
</dbReference>
<reference evidence="18" key="1">
    <citation type="submission" date="2021-12" db="EMBL/GenBank/DDBJ databases">
        <authorList>
            <person name="King R."/>
        </authorList>
    </citation>
    <scope>NUCLEOTIDE SEQUENCE</scope>
</reference>
<feature type="compositionally biased region" description="Low complexity" evidence="12">
    <location>
        <begin position="936"/>
        <end position="949"/>
    </location>
</feature>
<dbReference type="SMART" id="SM00408">
    <property type="entry name" value="IGc2"/>
    <property type="match status" value="3"/>
</dbReference>
<feature type="domain" description="BPTI/Kunitz inhibitor" evidence="14">
    <location>
        <begin position="1518"/>
        <end position="1571"/>
    </location>
</feature>
<dbReference type="FunFam" id="2.20.100.10:FF:000005">
    <property type="entry name" value="ADAM metallopeptidase with thrombospondin type 1 motif 9"/>
    <property type="match status" value="1"/>
</dbReference>
<dbReference type="OrthoDB" id="5950222at2759"/>
<evidence type="ECO:0000256" key="10">
    <source>
        <dbReference type="ARBA" id="ARBA00023319"/>
    </source>
</evidence>
<feature type="disulfide bond" evidence="11">
    <location>
        <begin position="72"/>
        <end position="102"/>
    </location>
</feature>
<dbReference type="GO" id="GO:0004867">
    <property type="term" value="F:serine-type endopeptidase inhibitor activity"/>
    <property type="evidence" value="ECO:0007669"/>
    <property type="project" value="UniProtKB-KW"/>
</dbReference>
<evidence type="ECO:0000259" key="15">
    <source>
        <dbReference type="SMART" id="SM00217"/>
    </source>
</evidence>
<dbReference type="GO" id="GO:0030198">
    <property type="term" value="P:extracellular matrix organization"/>
    <property type="evidence" value="ECO:0007669"/>
    <property type="project" value="InterPro"/>
</dbReference>
<dbReference type="FunFam" id="2.60.40.10:FF:000107">
    <property type="entry name" value="Myosin, light chain kinase a"/>
    <property type="match status" value="1"/>
</dbReference>
<evidence type="ECO:0000256" key="3">
    <source>
        <dbReference type="ARBA" id="ARBA00022525"/>
    </source>
</evidence>
<keyword evidence="19" id="KW-1185">Reference proteome</keyword>
<dbReference type="GO" id="GO:0005576">
    <property type="term" value="C:extracellular region"/>
    <property type="evidence" value="ECO:0007669"/>
    <property type="project" value="InterPro"/>
</dbReference>
<dbReference type="InterPro" id="IPR036645">
    <property type="entry name" value="Elafin-like_sf"/>
</dbReference>
<feature type="domain" description="BPTI/Kunitz inhibitor" evidence="14">
    <location>
        <begin position="1636"/>
        <end position="1689"/>
    </location>
</feature>
<evidence type="ECO:0000256" key="4">
    <source>
        <dbReference type="ARBA" id="ARBA00022690"/>
    </source>
</evidence>
<keyword evidence="8" id="KW-0722">Serine protease inhibitor</keyword>
<evidence type="ECO:0000256" key="2">
    <source>
        <dbReference type="ARBA" id="ARBA00022473"/>
    </source>
</evidence>
<evidence type="ECO:0000256" key="12">
    <source>
        <dbReference type="SAM" id="MobiDB-lite"/>
    </source>
</evidence>
<dbReference type="Pfam" id="PF05986">
    <property type="entry name" value="ADAMTS_spacer1"/>
    <property type="match status" value="1"/>
</dbReference>
<dbReference type="PRINTS" id="PR01857">
    <property type="entry name" value="ADAMTSFAMILY"/>
</dbReference>
<feature type="domain" description="BPTI/Kunitz inhibitor" evidence="14">
    <location>
        <begin position="1964"/>
        <end position="2017"/>
    </location>
</feature>
<dbReference type="PRINTS" id="PR00759">
    <property type="entry name" value="BASICPTASE"/>
</dbReference>
<dbReference type="GO" id="GO:0005604">
    <property type="term" value="C:basement membrane"/>
    <property type="evidence" value="ECO:0007669"/>
    <property type="project" value="UniProtKB-SubCell"/>
</dbReference>
<dbReference type="CDD" id="cd22639">
    <property type="entry name" value="Kunitz_papilin_lacunin-like"/>
    <property type="match status" value="1"/>
</dbReference>
<feature type="domain" description="BPTI/Kunitz inhibitor" evidence="14">
    <location>
        <begin position="1577"/>
        <end position="1630"/>
    </location>
</feature>
<keyword evidence="6" id="KW-0677">Repeat</keyword>
<keyword evidence="5 13" id="KW-0732">Signal</keyword>
<feature type="domain" description="Immunoglobulin" evidence="17">
    <location>
        <begin position="2402"/>
        <end position="2483"/>
    </location>
</feature>
<keyword evidence="10" id="KW-0393">Immunoglobulin domain</keyword>
<dbReference type="Pfam" id="PF00090">
    <property type="entry name" value="TSP_1"/>
    <property type="match status" value="1"/>
</dbReference>
<organism evidence="18 19">
    <name type="scientific">Brassicogethes aeneus</name>
    <name type="common">Rape pollen beetle</name>
    <name type="synonym">Meligethes aeneus</name>
    <dbReference type="NCBI Taxonomy" id="1431903"/>
    <lineage>
        <taxon>Eukaryota</taxon>
        <taxon>Metazoa</taxon>
        <taxon>Ecdysozoa</taxon>
        <taxon>Arthropoda</taxon>
        <taxon>Hexapoda</taxon>
        <taxon>Insecta</taxon>
        <taxon>Pterygota</taxon>
        <taxon>Neoptera</taxon>
        <taxon>Endopterygota</taxon>
        <taxon>Coleoptera</taxon>
        <taxon>Polyphaga</taxon>
        <taxon>Cucujiformia</taxon>
        <taxon>Nitidulidae</taxon>
        <taxon>Meligethinae</taxon>
        <taxon>Brassicogethes</taxon>
    </lineage>
</organism>
<dbReference type="PANTHER" id="PTHR13723:SF281">
    <property type="entry name" value="PAPILIN"/>
    <property type="match status" value="1"/>
</dbReference>
<keyword evidence="7" id="KW-0084">Basement membrane</keyword>
<keyword evidence="2" id="KW-0217">Developmental protein</keyword>
<evidence type="ECO:0000256" key="1">
    <source>
        <dbReference type="ARBA" id="ARBA00004302"/>
    </source>
</evidence>
<feature type="region of interest" description="Disordered" evidence="12">
    <location>
        <begin position="846"/>
        <end position="870"/>
    </location>
</feature>
<feature type="domain" description="BPTI/Kunitz inhibitor" evidence="14">
    <location>
        <begin position="2023"/>
        <end position="2076"/>
    </location>
</feature>
<feature type="domain" description="BPTI/Kunitz inhibitor" evidence="14">
    <location>
        <begin position="2089"/>
        <end position="2141"/>
    </location>
</feature>
<dbReference type="Pfam" id="PF07679">
    <property type="entry name" value="I-set"/>
    <property type="match status" value="3"/>
</dbReference>
<dbReference type="Pfam" id="PF19030">
    <property type="entry name" value="TSP1_ADAMTS"/>
    <property type="match status" value="6"/>
</dbReference>
<dbReference type="FunFam" id="4.10.410.10:FF:000020">
    <property type="entry name" value="Collagen, type VI, alpha 3"/>
    <property type="match status" value="3"/>
</dbReference>
<accession>A0A9P0AZ95</accession>
<evidence type="ECO:0000256" key="8">
    <source>
        <dbReference type="ARBA" id="ARBA00022900"/>
    </source>
</evidence>
<dbReference type="Proteomes" id="UP001154078">
    <property type="component" value="Chromosome 2"/>
</dbReference>
<dbReference type="SUPFAM" id="SSF82895">
    <property type="entry name" value="TSP-1 type 1 repeat"/>
    <property type="match status" value="7"/>
</dbReference>
<dbReference type="InterPro" id="IPR013783">
    <property type="entry name" value="Ig-like_fold"/>
</dbReference>
<dbReference type="Pfam" id="PF08686">
    <property type="entry name" value="PLAC"/>
    <property type="match status" value="1"/>
</dbReference>
<dbReference type="FunFam" id="2.60.120.830:FF:000001">
    <property type="entry name" value="A disintegrin and metalloproteinase with thrombospondin motifs 1"/>
    <property type="match status" value="1"/>
</dbReference>
<dbReference type="InterPro" id="IPR003598">
    <property type="entry name" value="Ig_sub2"/>
</dbReference>
<feature type="domain" description="BPTI/Kunitz inhibitor" evidence="14">
    <location>
        <begin position="1696"/>
        <end position="1749"/>
    </location>
</feature>
<evidence type="ECO:0008006" key="20">
    <source>
        <dbReference type="Google" id="ProtNLM"/>
    </source>
</evidence>
<evidence type="ECO:0000256" key="9">
    <source>
        <dbReference type="ARBA" id="ARBA00023157"/>
    </source>
</evidence>
<dbReference type="SUPFAM" id="SSF57256">
    <property type="entry name" value="Elafin-like"/>
    <property type="match status" value="1"/>
</dbReference>
<feature type="domain" description="Immunoglobulin subtype 2" evidence="16">
    <location>
        <begin position="2572"/>
        <end position="2636"/>
    </location>
</feature>
<dbReference type="InterPro" id="IPR000884">
    <property type="entry name" value="TSP1_rpt"/>
</dbReference>
<feature type="domain" description="Immunoglobulin" evidence="17">
    <location>
        <begin position="2566"/>
        <end position="2647"/>
    </location>
</feature>
<keyword evidence="9 11" id="KW-1015">Disulfide bond</keyword>
<dbReference type="SMART" id="SM00131">
    <property type="entry name" value="KU"/>
    <property type="match status" value="10"/>
</dbReference>
<feature type="signal peptide" evidence="13">
    <location>
        <begin position="1"/>
        <end position="25"/>
    </location>
</feature>
<feature type="domain" description="WAP" evidence="15">
    <location>
        <begin position="2228"/>
        <end position="2271"/>
    </location>
</feature>
<dbReference type="InterPro" id="IPR003599">
    <property type="entry name" value="Ig_sub"/>
</dbReference>
<evidence type="ECO:0000256" key="7">
    <source>
        <dbReference type="ARBA" id="ARBA00022869"/>
    </source>
</evidence>
<feature type="disulfide bond" evidence="11">
    <location>
        <begin position="76"/>
        <end position="107"/>
    </location>
</feature>